<feature type="domain" description="HAMP" evidence="6">
    <location>
        <begin position="312"/>
        <end position="365"/>
    </location>
</feature>
<evidence type="ECO:0000259" key="6">
    <source>
        <dbReference type="PROSITE" id="PS50885"/>
    </source>
</evidence>
<dbReference type="InterPro" id="IPR003660">
    <property type="entry name" value="HAMP_dom"/>
</dbReference>
<dbReference type="Proteomes" id="UP000470384">
    <property type="component" value="Unassembled WGS sequence"/>
</dbReference>
<name>A0A845Q781_9HYPH</name>
<gene>
    <name evidence="7" type="ORF">GTQ45_00495</name>
</gene>
<dbReference type="PANTHER" id="PTHR32089:SF112">
    <property type="entry name" value="LYSOZYME-LIKE PROTEIN-RELATED"/>
    <property type="match status" value="1"/>
</dbReference>
<keyword evidence="4" id="KW-1133">Transmembrane helix</keyword>
<comment type="caution">
    <text evidence="7">The sequence shown here is derived from an EMBL/GenBank/DDBJ whole genome shotgun (WGS) entry which is preliminary data.</text>
</comment>
<dbReference type="AlphaFoldDB" id="A0A845Q781"/>
<dbReference type="Gene3D" id="6.10.340.10">
    <property type="match status" value="1"/>
</dbReference>
<dbReference type="EMBL" id="WXYQ01000001">
    <property type="protein sequence ID" value="NBG94204.1"/>
    <property type="molecule type" value="Genomic_DNA"/>
</dbReference>
<evidence type="ECO:0000313" key="7">
    <source>
        <dbReference type="EMBL" id="NBG94204.1"/>
    </source>
</evidence>
<evidence type="ECO:0000256" key="4">
    <source>
        <dbReference type="SAM" id="Phobius"/>
    </source>
</evidence>
<dbReference type="SUPFAM" id="SSF58104">
    <property type="entry name" value="Methyl-accepting chemotaxis protein (MCP) signaling domain"/>
    <property type="match status" value="1"/>
</dbReference>
<dbReference type="SMART" id="SM01358">
    <property type="entry name" value="HBM"/>
    <property type="match status" value="1"/>
</dbReference>
<dbReference type="GO" id="GO:0007165">
    <property type="term" value="P:signal transduction"/>
    <property type="evidence" value="ECO:0007669"/>
    <property type="project" value="UniProtKB-KW"/>
</dbReference>
<dbReference type="SMART" id="SM00283">
    <property type="entry name" value="MA"/>
    <property type="match status" value="1"/>
</dbReference>
<dbReference type="SMART" id="SM00304">
    <property type="entry name" value="HAMP"/>
    <property type="match status" value="1"/>
</dbReference>
<proteinExistence type="inferred from homology"/>
<dbReference type="InterPro" id="IPR004089">
    <property type="entry name" value="MCPsignal_dom"/>
</dbReference>
<dbReference type="Gene3D" id="1.10.287.950">
    <property type="entry name" value="Methyl-accepting chemotaxis protein"/>
    <property type="match status" value="1"/>
</dbReference>
<dbReference type="Pfam" id="PF00015">
    <property type="entry name" value="MCPsignal"/>
    <property type="match status" value="1"/>
</dbReference>
<reference evidence="7 8" key="1">
    <citation type="journal article" date="2016" name="Int. J. Syst. Evol. Microbiol.">
        <title>Pyruvatibacter mobilis gen. nov., sp. nov., a marine bacterium from the culture broth of Picochlorum sp. 122.</title>
        <authorList>
            <person name="Wang G."/>
            <person name="Tang M."/>
            <person name="Wu H."/>
            <person name="Dai S."/>
            <person name="Li T."/>
            <person name="Chen C."/>
            <person name="He H."/>
            <person name="Fan J."/>
            <person name="Xiang W."/>
            <person name="Li X."/>
        </authorList>
    </citation>
    <scope>NUCLEOTIDE SEQUENCE [LARGE SCALE GENOMIC DNA]</scope>
    <source>
        <strain evidence="7 8">GYP-11</strain>
    </source>
</reference>
<dbReference type="GO" id="GO:0016020">
    <property type="term" value="C:membrane"/>
    <property type="evidence" value="ECO:0007669"/>
    <property type="project" value="InterPro"/>
</dbReference>
<dbReference type="OrthoDB" id="3289104at2"/>
<keyword evidence="4" id="KW-0472">Membrane</keyword>
<evidence type="ECO:0000256" key="1">
    <source>
        <dbReference type="ARBA" id="ARBA00023224"/>
    </source>
</evidence>
<dbReference type="CDD" id="cd06225">
    <property type="entry name" value="HAMP"/>
    <property type="match status" value="1"/>
</dbReference>
<feature type="transmembrane region" description="Helical" evidence="4">
    <location>
        <begin position="21"/>
        <end position="42"/>
    </location>
</feature>
<dbReference type="Pfam" id="PF00672">
    <property type="entry name" value="HAMP"/>
    <property type="match status" value="1"/>
</dbReference>
<dbReference type="PANTHER" id="PTHR32089">
    <property type="entry name" value="METHYL-ACCEPTING CHEMOTAXIS PROTEIN MCPB"/>
    <property type="match status" value="1"/>
</dbReference>
<dbReference type="InterPro" id="IPR032255">
    <property type="entry name" value="HBM"/>
</dbReference>
<evidence type="ECO:0000256" key="3">
    <source>
        <dbReference type="PROSITE-ProRule" id="PRU00284"/>
    </source>
</evidence>
<dbReference type="RefSeq" id="WP_160586348.1">
    <property type="nucleotide sequence ID" value="NZ_BMHN01000001.1"/>
</dbReference>
<feature type="domain" description="Methyl-accepting transducer" evidence="5">
    <location>
        <begin position="398"/>
        <end position="641"/>
    </location>
</feature>
<keyword evidence="4" id="KW-0812">Transmembrane</keyword>
<dbReference type="PROSITE" id="PS50111">
    <property type="entry name" value="CHEMOTAXIS_TRANSDUC_2"/>
    <property type="match status" value="1"/>
</dbReference>
<sequence length="661" mass="69748">MAHALQAPLAFLRDLRISTRIFVLTGLAVAAALVLSAAFLVGDLRVGDASARQSVFAEKAALAKEVEIGALEMRRREKDFLMRRDMAYAEKYDGAVDRVLGRLDAMKAMPTTQEEAAALDRLTAGIRAHREKFATVVALQQEIGLDEKSGLQGNLRAAVHAVEKRLAEAELDALTVKMLMMRRHEKDFMLRGAEKYIGRIDTRRTEFDALLAAAELDPGYKRDVSRLMDTYQADFKSWASQWLVLQTEISVLSDIFSAMNDDFDATFQIAADGTAKAEAALKDARSDTRLLFVITGIAVLAGATLLGVVIARTITVPLARLTTAINALAKGDTAVDVPATANKDETGEIARALLVFKENAIAREKLEEEQAAARAAEEARAQRIDQLIANFDAAMNRSMASMSAAATQLNDTADILSQSAETSSTQAASATRAVDDASTNVNAVAAASEELSSAIAEISREIQKTGEMSTEARSKAGHASATVAELAAAAEKVGSVVTLIQDIAEQTNLLALNATIEAARAGDAGKGFAVVASEVKALATQTAKATEEITGQIASIQTSTGSAVDAINGITTTIESIAEYTSIVASAVEEQSAATNEISTKAQQVAGGASEASQSIGELNTLTGETSQSAAQVRSLSGDLAGETTGLRGEIESFLKDVQAA</sequence>
<dbReference type="GeneID" id="300656260"/>
<organism evidence="7 8">
    <name type="scientific">Pyruvatibacter mobilis</name>
    <dbReference type="NCBI Taxonomy" id="1712261"/>
    <lineage>
        <taxon>Bacteria</taxon>
        <taxon>Pseudomonadati</taxon>
        <taxon>Pseudomonadota</taxon>
        <taxon>Alphaproteobacteria</taxon>
        <taxon>Hyphomicrobiales</taxon>
        <taxon>Parvibaculaceae</taxon>
        <taxon>Pyruvatibacter</taxon>
    </lineage>
</organism>
<evidence type="ECO:0000313" key="8">
    <source>
        <dbReference type="Proteomes" id="UP000470384"/>
    </source>
</evidence>
<dbReference type="SUPFAM" id="SSF158472">
    <property type="entry name" value="HAMP domain-like"/>
    <property type="match status" value="1"/>
</dbReference>
<feature type="transmembrane region" description="Helical" evidence="4">
    <location>
        <begin position="290"/>
        <end position="311"/>
    </location>
</feature>
<dbReference type="PROSITE" id="PS50885">
    <property type="entry name" value="HAMP"/>
    <property type="match status" value="1"/>
</dbReference>
<evidence type="ECO:0000256" key="2">
    <source>
        <dbReference type="ARBA" id="ARBA00029447"/>
    </source>
</evidence>
<comment type="similarity">
    <text evidence="2">Belongs to the methyl-accepting chemotaxis (MCP) protein family.</text>
</comment>
<protein>
    <submittedName>
        <fullName evidence="7">HAMP domain-containing protein</fullName>
    </submittedName>
</protein>
<evidence type="ECO:0000259" key="5">
    <source>
        <dbReference type="PROSITE" id="PS50111"/>
    </source>
</evidence>
<accession>A0A845Q781</accession>
<keyword evidence="8" id="KW-1185">Reference proteome</keyword>
<keyword evidence="1 3" id="KW-0807">Transducer</keyword>